<dbReference type="PANTHER" id="PTHR45982:SF1">
    <property type="entry name" value="REGULATOR OF CHROMOSOME CONDENSATION"/>
    <property type="match status" value="1"/>
</dbReference>
<dbReference type="Gene3D" id="2.130.10.30">
    <property type="entry name" value="Regulator of chromosome condensation 1/beta-lactamase-inhibitor protein II"/>
    <property type="match status" value="1"/>
</dbReference>
<protein>
    <submittedName>
        <fullName evidence="3">Uncharacterized protein</fullName>
    </submittedName>
</protein>
<dbReference type="SUPFAM" id="SSF50985">
    <property type="entry name" value="RCC1/BLIP-II"/>
    <property type="match status" value="1"/>
</dbReference>
<dbReference type="EMBL" id="CAJPIJ010000184">
    <property type="protein sequence ID" value="CAG2006092.1"/>
    <property type="molecule type" value="Genomic_DNA"/>
</dbReference>
<evidence type="ECO:0000313" key="3">
    <source>
        <dbReference type="EMBL" id="VIO53302.1"/>
    </source>
</evidence>
<evidence type="ECO:0000256" key="1">
    <source>
        <dbReference type="PROSITE-ProRule" id="PRU00235"/>
    </source>
</evidence>
<dbReference type="InterPro" id="IPR051553">
    <property type="entry name" value="Ran_GTPase-activating"/>
</dbReference>
<organism evidence="3">
    <name type="scientific">Gibberella zeae</name>
    <name type="common">Wheat head blight fungus</name>
    <name type="synonym">Fusarium graminearum</name>
    <dbReference type="NCBI Taxonomy" id="5518"/>
    <lineage>
        <taxon>Eukaryota</taxon>
        <taxon>Fungi</taxon>
        <taxon>Dikarya</taxon>
        <taxon>Ascomycota</taxon>
        <taxon>Pezizomycotina</taxon>
        <taxon>Sordariomycetes</taxon>
        <taxon>Hypocreomycetidae</taxon>
        <taxon>Hypocreales</taxon>
        <taxon>Nectriaceae</taxon>
        <taxon>Fusarium</taxon>
    </lineage>
</organism>
<dbReference type="GO" id="GO:0005737">
    <property type="term" value="C:cytoplasm"/>
    <property type="evidence" value="ECO:0007669"/>
    <property type="project" value="TreeGrafter"/>
</dbReference>
<accession>A0A4E9DPH7</accession>
<dbReference type="Proteomes" id="UP000746612">
    <property type="component" value="Unassembled WGS sequence"/>
</dbReference>
<dbReference type="GO" id="GO:0005085">
    <property type="term" value="F:guanyl-nucleotide exchange factor activity"/>
    <property type="evidence" value="ECO:0007669"/>
    <property type="project" value="TreeGrafter"/>
</dbReference>
<dbReference type="PROSITE" id="PS50012">
    <property type="entry name" value="RCC1_3"/>
    <property type="match status" value="3"/>
</dbReference>
<feature type="repeat" description="RCC1" evidence="1">
    <location>
        <begin position="215"/>
        <end position="268"/>
    </location>
</feature>
<feature type="repeat" description="RCC1" evidence="1">
    <location>
        <begin position="158"/>
        <end position="214"/>
    </location>
</feature>
<reference evidence="2" key="2">
    <citation type="submission" date="2021-03" db="EMBL/GenBank/DDBJ databases">
        <authorList>
            <person name="Alouane T."/>
            <person name="Langin T."/>
            <person name="Bonhomme L."/>
        </authorList>
    </citation>
    <scope>NUCLEOTIDE SEQUENCE</scope>
    <source>
        <strain evidence="2">MDC_Fg202</strain>
    </source>
</reference>
<dbReference type="EMBL" id="CAAKMV010000055">
    <property type="protein sequence ID" value="VIO53302.1"/>
    <property type="molecule type" value="Genomic_DNA"/>
</dbReference>
<name>A0A4E9DPH7_GIBZA</name>
<dbReference type="InterPro" id="IPR000408">
    <property type="entry name" value="Reg_chr_condens"/>
</dbReference>
<proteinExistence type="predicted"/>
<sequence>MQLPILSSAPDKAMALYATGFNAWNQLNFESSPTDREPDDLFAFAKALTDKTIGYIVPKINFTAGKYYVRITQNNTWFFAGSHLGNLLYREANTCLFDSPNAESGDGKVLNGQGSSIVQYTSLAAWKANKCTETWPCESPVRQIEAYDTGFVILLENGTVLGCGDTRFRDCLGREVDESSPAHVPNAVEDLNDLGESIKKVSAGGYTIGALTESGGIYLWGMKPPGSQSRHAAFTDLGPIPSYVEVDGDKDVQDFAIGESHAIALTTDGCIYVIGDNTNGQIGLGESVKESALWSKIDFILPPGEEVVAVEAGPRASFIITAKMQSKQCQSSE</sequence>
<dbReference type="PANTHER" id="PTHR45982">
    <property type="entry name" value="REGULATOR OF CHROMOSOME CONDENSATION"/>
    <property type="match status" value="1"/>
</dbReference>
<evidence type="ECO:0000313" key="2">
    <source>
        <dbReference type="EMBL" id="CAG2006092.1"/>
    </source>
</evidence>
<dbReference type="InterPro" id="IPR009091">
    <property type="entry name" value="RCC1/BLIP-II"/>
</dbReference>
<feature type="repeat" description="RCC1" evidence="1">
    <location>
        <begin position="269"/>
        <end position="323"/>
    </location>
</feature>
<reference evidence="3" key="1">
    <citation type="submission" date="2019-04" db="EMBL/GenBank/DDBJ databases">
        <authorList>
            <person name="Melise S."/>
            <person name="Noan J."/>
            <person name="Okalmin O."/>
        </authorList>
    </citation>
    <scope>NUCLEOTIDE SEQUENCE</scope>
    <source>
        <strain evidence="3">FN9</strain>
    </source>
</reference>
<dbReference type="Pfam" id="PF13540">
    <property type="entry name" value="RCC1_2"/>
    <property type="match status" value="1"/>
</dbReference>
<gene>
    <name evidence="3" type="ORF">FUG_LOCUS72899</name>
    <name evidence="2" type="ORF">MDCFG202_LOCUS518537</name>
</gene>
<dbReference type="AlphaFoldDB" id="A0A4E9DPH7"/>